<dbReference type="RefSeq" id="WP_136845002.1">
    <property type="nucleotide sequence ID" value="NZ_SUPL01000014.1"/>
</dbReference>
<dbReference type="EMBL" id="SUPL01000014">
    <property type="protein sequence ID" value="TJY31604.1"/>
    <property type="molecule type" value="Genomic_DNA"/>
</dbReference>
<protein>
    <submittedName>
        <fullName evidence="1">Uncharacterized protein</fullName>
    </submittedName>
</protein>
<sequence length="79" mass="9577">MKIKEILEKLDVESKYIGFQLSKRNGFINSTWLLYKKEKEYYFFDINQKVEFIDAFKYSKSEALIEFEKSNFEIDLSIN</sequence>
<name>A0A4U0EKW7_9FLAO</name>
<gene>
    <name evidence="1" type="ORF">E5167_15120</name>
</gene>
<evidence type="ECO:0000313" key="1">
    <source>
        <dbReference type="EMBL" id="TJY31604.1"/>
    </source>
</evidence>
<dbReference type="OrthoDB" id="1373330at2"/>
<evidence type="ECO:0000313" key="2">
    <source>
        <dbReference type="Proteomes" id="UP000307657"/>
    </source>
</evidence>
<reference evidence="1 2" key="1">
    <citation type="submission" date="2019-04" db="EMBL/GenBank/DDBJ databases">
        <title>Lacinutrix sp. nov., isolated from marine water.</title>
        <authorList>
            <person name="Kim W."/>
        </authorList>
    </citation>
    <scope>NUCLEOTIDE SEQUENCE [LARGE SCALE GENOMIC DNA]</scope>
    <source>
        <strain evidence="1 2">CAU 1491</strain>
    </source>
</reference>
<keyword evidence="2" id="KW-1185">Reference proteome</keyword>
<comment type="caution">
    <text evidence="1">The sequence shown here is derived from an EMBL/GenBank/DDBJ whole genome shotgun (WGS) entry which is preliminary data.</text>
</comment>
<accession>A0A4U0EKW7</accession>
<dbReference type="Proteomes" id="UP000307657">
    <property type="component" value="Unassembled WGS sequence"/>
</dbReference>
<dbReference type="AlphaFoldDB" id="A0A4U0EKW7"/>
<proteinExistence type="predicted"/>
<organism evidence="1 2">
    <name type="scientific">Pontimicrobium aquaticum</name>
    <dbReference type="NCBI Taxonomy" id="2565367"/>
    <lineage>
        <taxon>Bacteria</taxon>
        <taxon>Pseudomonadati</taxon>
        <taxon>Bacteroidota</taxon>
        <taxon>Flavobacteriia</taxon>
        <taxon>Flavobacteriales</taxon>
        <taxon>Flavobacteriaceae</taxon>
        <taxon>Pontimicrobium</taxon>
    </lineage>
</organism>